<dbReference type="AlphaFoldDB" id="A0A495VG37"/>
<protein>
    <recommendedName>
        <fullName evidence="1">Fibronectin type-III domain-containing protein</fullName>
    </recommendedName>
</protein>
<keyword evidence="3" id="KW-1185">Reference proteome</keyword>
<dbReference type="Gene3D" id="2.60.40.10">
    <property type="entry name" value="Immunoglobulins"/>
    <property type="match status" value="1"/>
</dbReference>
<sequence length="339" mass="37685">MRDDPRIVGYEVHFGTSSGRYQWRRDATSNGASTNRLTLDAPDTGTTYYFVVRSRNADRSLVSAFSTEVSISGGGQTVESIVESGEAMVGDAWQWVSFNQRFSDPIVVSTTSSEDGRDPSVIRIDGVEPSGFWIRLQAWDYLPRPAQPERVGYIVVERGRHRLPGGAQVEAGRIVTDVTGTQRMTSFTSDFTTPPVVAASVSSYRDHMAVTTRTADVSRSGFKIGMTEQESSTRKHGAETIDYVAWEPSSGEVGGARYVVNRTGNVLTDRPYRITYRGHFSEPPVLIADMQTFNGPDPSTLRWRYKTSSEVELRVVEEQSLDAETRHTLEVGGYIMIER</sequence>
<name>A0A495VG37_9GAMM</name>
<dbReference type="EMBL" id="RBXL01000001">
    <property type="protein sequence ID" value="RKT47397.1"/>
    <property type="molecule type" value="Genomic_DNA"/>
</dbReference>
<dbReference type="Proteomes" id="UP000274556">
    <property type="component" value="Unassembled WGS sequence"/>
</dbReference>
<proteinExistence type="predicted"/>
<evidence type="ECO:0000259" key="1">
    <source>
        <dbReference type="PROSITE" id="PS50853"/>
    </source>
</evidence>
<dbReference type="InterPro" id="IPR013783">
    <property type="entry name" value="Ig-like_fold"/>
</dbReference>
<accession>A0A495VG37</accession>
<dbReference type="PROSITE" id="PS50853">
    <property type="entry name" value="FN3"/>
    <property type="match status" value="1"/>
</dbReference>
<dbReference type="InterPro" id="IPR003961">
    <property type="entry name" value="FN3_dom"/>
</dbReference>
<dbReference type="Gene3D" id="2.60.40.2080">
    <property type="match status" value="1"/>
</dbReference>
<dbReference type="InterPro" id="IPR037221">
    <property type="entry name" value="H-type_lectin_dom_sf"/>
</dbReference>
<dbReference type="SUPFAM" id="SSF49265">
    <property type="entry name" value="Fibronectin type III"/>
    <property type="match status" value="1"/>
</dbReference>
<dbReference type="InterPro" id="IPR036116">
    <property type="entry name" value="FN3_sf"/>
</dbReference>
<evidence type="ECO:0000313" key="3">
    <source>
        <dbReference type="Proteomes" id="UP000274556"/>
    </source>
</evidence>
<evidence type="ECO:0000313" key="2">
    <source>
        <dbReference type="EMBL" id="RKT47397.1"/>
    </source>
</evidence>
<comment type="caution">
    <text evidence="2">The sequence shown here is derived from an EMBL/GenBank/DDBJ whole genome shotgun (WGS) entry which is preliminary data.</text>
</comment>
<reference evidence="2 3" key="1">
    <citation type="submission" date="2018-10" db="EMBL/GenBank/DDBJ databases">
        <title>Genomic Encyclopedia of Archaeal and Bacterial Type Strains, Phase II (KMG-II): from individual species to whole genera.</title>
        <authorList>
            <person name="Goeker M."/>
        </authorList>
    </citation>
    <scope>NUCLEOTIDE SEQUENCE [LARGE SCALE GENOMIC DNA]</scope>
    <source>
        <strain evidence="2 3">DSM 235</strain>
    </source>
</reference>
<feature type="domain" description="Fibronectin type-III" evidence="1">
    <location>
        <begin position="1"/>
        <end position="80"/>
    </location>
</feature>
<gene>
    <name evidence="2" type="ORF">BDD21_4965</name>
</gene>
<organism evidence="2 3">
    <name type="scientific">Thiocapsa rosea</name>
    <dbReference type="NCBI Taxonomy" id="69360"/>
    <lineage>
        <taxon>Bacteria</taxon>
        <taxon>Pseudomonadati</taxon>
        <taxon>Pseudomonadota</taxon>
        <taxon>Gammaproteobacteria</taxon>
        <taxon>Chromatiales</taxon>
        <taxon>Chromatiaceae</taxon>
        <taxon>Thiocapsa</taxon>
    </lineage>
</organism>